<keyword evidence="2 4" id="KW-0547">Nucleotide-binding</keyword>
<comment type="caution">
    <text evidence="6">The sequence shown here is derived from an EMBL/GenBank/DDBJ whole genome shotgun (WGS) entry which is preliminary data.</text>
</comment>
<dbReference type="STRING" id="592015.HMPREF1705_04250"/>
<dbReference type="Proteomes" id="UP000005273">
    <property type="component" value="Unassembled WGS sequence"/>
</dbReference>
<dbReference type="PROSITE" id="PS50975">
    <property type="entry name" value="ATP_GRASP"/>
    <property type="match status" value="1"/>
</dbReference>
<evidence type="ECO:0000313" key="7">
    <source>
        <dbReference type="Proteomes" id="UP000005273"/>
    </source>
</evidence>
<dbReference type="Gene3D" id="3.30.470.20">
    <property type="entry name" value="ATP-grasp fold, B domain"/>
    <property type="match status" value="1"/>
</dbReference>
<dbReference type="AlphaFoldDB" id="A0A0T5X9L8"/>
<keyword evidence="3 4" id="KW-0067">ATP-binding</keyword>
<dbReference type="GO" id="GO:0046872">
    <property type="term" value="F:metal ion binding"/>
    <property type="evidence" value="ECO:0007669"/>
    <property type="project" value="UniProtKB-KW"/>
</dbReference>
<reference evidence="7" key="1">
    <citation type="submission" date="2012-09" db="EMBL/GenBank/DDBJ databases">
        <authorList>
            <person name="Weinstock G."/>
            <person name="Sodergren E."/>
            <person name="Clifton S."/>
            <person name="Fulton L."/>
            <person name="Fulton B."/>
            <person name="Courtney L."/>
            <person name="Fronick C."/>
            <person name="Harrison M."/>
            <person name="Strong C."/>
            <person name="Farmer C."/>
            <person name="Delehaunty K."/>
            <person name="Markovic C."/>
            <person name="Hall O."/>
            <person name="Minx P."/>
            <person name="Tomlinson C."/>
            <person name="Mitreva M."/>
            <person name="Nelson J."/>
            <person name="Hou S."/>
            <person name="Wollam A."/>
            <person name="Pepin K.H."/>
            <person name="Johnson M."/>
            <person name="Bhonagiri V."/>
            <person name="Nash W.E."/>
            <person name="Suruliraj S."/>
            <person name="Warren W."/>
            <person name="Chinwalla A."/>
            <person name="Mardis E.R."/>
            <person name="Wilson R.K."/>
        </authorList>
    </citation>
    <scope>NUCLEOTIDE SEQUENCE [LARGE SCALE GENOMIC DNA]</scope>
    <source>
        <strain evidence="7">OS1</strain>
    </source>
</reference>
<keyword evidence="6" id="KW-0436">Ligase</keyword>
<organism evidence="6 7">
    <name type="scientific">Acetomicrobium hydrogeniformans ATCC BAA-1850</name>
    <dbReference type="NCBI Taxonomy" id="592015"/>
    <lineage>
        <taxon>Bacteria</taxon>
        <taxon>Thermotogati</taxon>
        <taxon>Synergistota</taxon>
        <taxon>Synergistia</taxon>
        <taxon>Synergistales</taxon>
        <taxon>Acetomicrobiaceae</taxon>
        <taxon>Acetomicrobium</taxon>
    </lineage>
</organism>
<name>A0A0T5X9L8_9BACT</name>
<feature type="domain" description="ATP-grasp" evidence="5">
    <location>
        <begin position="105"/>
        <end position="285"/>
    </location>
</feature>
<dbReference type="GO" id="GO:0005737">
    <property type="term" value="C:cytoplasm"/>
    <property type="evidence" value="ECO:0007669"/>
    <property type="project" value="TreeGrafter"/>
</dbReference>
<evidence type="ECO:0000313" key="6">
    <source>
        <dbReference type="EMBL" id="KRT34992.1"/>
    </source>
</evidence>
<protein>
    <submittedName>
        <fullName evidence="6">Alpha-L-glutamate ligase, RimK family</fullName>
    </submittedName>
</protein>
<dbReference type="InterPro" id="IPR013651">
    <property type="entry name" value="ATP-grasp_RimK-type"/>
</dbReference>
<dbReference type="GO" id="GO:0005524">
    <property type="term" value="F:ATP binding"/>
    <property type="evidence" value="ECO:0007669"/>
    <property type="project" value="UniProtKB-UniRule"/>
</dbReference>
<keyword evidence="1" id="KW-0479">Metal-binding</keyword>
<dbReference type="PANTHER" id="PTHR21621:SF0">
    <property type="entry name" value="BETA-CITRYLGLUTAMATE SYNTHASE B-RELATED"/>
    <property type="match status" value="1"/>
</dbReference>
<evidence type="ECO:0000256" key="3">
    <source>
        <dbReference type="ARBA" id="ARBA00022840"/>
    </source>
</evidence>
<accession>A0A0T5X9L8</accession>
<dbReference type="GO" id="GO:0018169">
    <property type="term" value="F:ribosomal S6-glutamic acid ligase activity"/>
    <property type="evidence" value="ECO:0007669"/>
    <property type="project" value="TreeGrafter"/>
</dbReference>
<evidence type="ECO:0000256" key="1">
    <source>
        <dbReference type="ARBA" id="ARBA00022723"/>
    </source>
</evidence>
<dbReference type="OrthoDB" id="9786585at2"/>
<sequence>MKVTILGSENAWHVEALIGAFQKRGVVVNVLRAKEMKAFIKDDIACPGVGTDIGDVVLVRSLPGGSLEQVIFRVDLLHVLGEVKDVEIVNSPRALERTVDKMYTTALLSRAGLKVPETYITERYEDAMTAFKELGCDVVVKPLFGSEGRGMIRVTDPETAHRVFMALYQCRYVYYLQRFIPHEGNDIRVFVINGRVIAAMKRHSSDWRCNVALGAEVSPLDPDTSIVDLSLRAVEAVGAFYAGVDILPSKEGELYLLEVNGIPGWRGLQQVARSDIASTIVDAIL</sequence>
<dbReference type="eggNOG" id="COG0189">
    <property type="taxonomic scope" value="Bacteria"/>
</dbReference>
<evidence type="ECO:0000259" key="5">
    <source>
        <dbReference type="PROSITE" id="PS50975"/>
    </source>
</evidence>
<dbReference type="PANTHER" id="PTHR21621">
    <property type="entry name" value="RIBOSOMAL PROTEIN S6 MODIFICATION PROTEIN"/>
    <property type="match status" value="1"/>
</dbReference>
<dbReference type="Gene3D" id="3.40.50.20">
    <property type="match status" value="1"/>
</dbReference>
<keyword evidence="7" id="KW-1185">Reference proteome</keyword>
<dbReference type="InterPro" id="IPR013815">
    <property type="entry name" value="ATP_grasp_subdomain_1"/>
</dbReference>
<evidence type="ECO:0000256" key="4">
    <source>
        <dbReference type="PROSITE-ProRule" id="PRU00409"/>
    </source>
</evidence>
<proteinExistence type="predicted"/>
<dbReference type="InterPro" id="IPR011761">
    <property type="entry name" value="ATP-grasp"/>
</dbReference>
<evidence type="ECO:0000256" key="2">
    <source>
        <dbReference type="ARBA" id="ARBA00022741"/>
    </source>
</evidence>
<dbReference type="InterPro" id="IPR004666">
    <property type="entry name" value="Rp_bS6_RimK/Lys_biosynth_LsyX"/>
</dbReference>
<dbReference type="Gene3D" id="3.30.1490.20">
    <property type="entry name" value="ATP-grasp fold, A domain"/>
    <property type="match status" value="1"/>
</dbReference>
<gene>
    <name evidence="6" type="ORF">HMPREF1705_04250</name>
</gene>
<dbReference type="RefSeq" id="WP_009202356.1">
    <property type="nucleotide sequence ID" value="NZ_ACJX03000001.1"/>
</dbReference>
<dbReference type="GO" id="GO:0009432">
    <property type="term" value="P:SOS response"/>
    <property type="evidence" value="ECO:0007669"/>
    <property type="project" value="TreeGrafter"/>
</dbReference>
<dbReference type="Pfam" id="PF08443">
    <property type="entry name" value="RimK"/>
    <property type="match status" value="1"/>
</dbReference>
<dbReference type="SUPFAM" id="SSF56059">
    <property type="entry name" value="Glutathione synthetase ATP-binding domain-like"/>
    <property type="match status" value="1"/>
</dbReference>
<dbReference type="EMBL" id="ACJX03000001">
    <property type="protein sequence ID" value="KRT34992.1"/>
    <property type="molecule type" value="Genomic_DNA"/>
</dbReference>
<dbReference type="NCBIfam" id="TIGR00768">
    <property type="entry name" value="rimK_fam"/>
    <property type="match status" value="1"/>
</dbReference>